<dbReference type="AlphaFoldDB" id="A0A485LNY1"/>
<accession>A0A485LNY1</accession>
<dbReference type="EMBL" id="VJMH01007310">
    <property type="protein sequence ID" value="KAF0684207.1"/>
    <property type="molecule type" value="Genomic_DNA"/>
</dbReference>
<reference evidence="3 4" key="1">
    <citation type="submission" date="2019-03" db="EMBL/GenBank/DDBJ databases">
        <authorList>
            <person name="Gaulin E."/>
            <person name="Dumas B."/>
        </authorList>
    </citation>
    <scope>NUCLEOTIDE SEQUENCE [LARGE SCALE GENOMIC DNA]</scope>
    <source>
        <strain evidence="3">CBS 568.67</strain>
    </source>
</reference>
<evidence type="ECO:0000313" key="2">
    <source>
        <dbReference type="EMBL" id="KAF0684207.1"/>
    </source>
</evidence>
<dbReference type="Pfam" id="PF24906">
    <property type="entry name" value="Zf_WRKY19"/>
    <property type="match status" value="3"/>
</dbReference>
<evidence type="ECO:0000259" key="1">
    <source>
        <dbReference type="Pfam" id="PF24906"/>
    </source>
</evidence>
<dbReference type="Proteomes" id="UP000332933">
    <property type="component" value="Unassembled WGS sequence"/>
</dbReference>
<feature type="domain" description="WRKY19-like zinc finger" evidence="1">
    <location>
        <begin position="107"/>
        <end position="130"/>
    </location>
</feature>
<keyword evidence="4" id="KW-1185">Reference proteome</keyword>
<organism evidence="3 4">
    <name type="scientific">Aphanomyces stellatus</name>
    <dbReference type="NCBI Taxonomy" id="120398"/>
    <lineage>
        <taxon>Eukaryota</taxon>
        <taxon>Sar</taxon>
        <taxon>Stramenopiles</taxon>
        <taxon>Oomycota</taxon>
        <taxon>Saprolegniomycetes</taxon>
        <taxon>Saprolegniales</taxon>
        <taxon>Verrucalvaceae</taxon>
        <taxon>Aphanomyces</taxon>
    </lineage>
</organism>
<dbReference type="EMBL" id="CAADRA010007336">
    <property type="protein sequence ID" value="VFU00438.1"/>
    <property type="molecule type" value="Genomic_DNA"/>
</dbReference>
<feature type="domain" description="WRKY19-like zinc finger" evidence="1">
    <location>
        <begin position="131"/>
        <end position="154"/>
    </location>
</feature>
<proteinExistence type="predicted"/>
<dbReference type="PANTHER" id="PTHR31827">
    <property type="entry name" value="EMB|CAB89363.1"/>
    <property type="match status" value="1"/>
</dbReference>
<protein>
    <submittedName>
        <fullName evidence="3">Aste57867_23793 protein</fullName>
    </submittedName>
</protein>
<evidence type="ECO:0000313" key="4">
    <source>
        <dbReference type="Proteomes" id="UP000332933"/>
    </source>
</evidence>
<feature type="domain" description="WRKY19-like zinc finger" evidence="1">
    <location>
        <begin position="155"/>
        <end position="178"/>
    </location>
</feature>
<sequence>MTTFESAALPTLSLDEINIFVNIFSDSMKHDAPFYLPPFPSTSNITGHSEPKLASLFTTPHTTTTACSSWDLCPDHCVTHRGLKTCKWPECTRGRQSGGLCLKHGGGQRCSVADCSNAAQSKRLCKRHGGGLRCQVDGCDKSSQGKGYCRNHGGGQRCAAPNCTKGTQRGQYCSRHGGDVKCRVDGCERGNRGGGFCARHRRETIVTSPATEVKVEIVRL</sequence>
<name>A0A485LNY1_9STRA</name>
<evidence type="ECO:0000313" key="3">
    <source>
        <dbReference type="EMBL" id="VFU00438.1"/>
    </source>
</evidence>
<reference evidence="2" key="2">
    <citation type="submission" date="2019-06" db="EMBL/GenBank/DDBJ databases">
        <title>Genomics analysis of Aphanomyces spp. identifies a new class of oomycete effector associated with host adaptation.</title>
        <authorList>
            <person name="Gaulin E."/>
        </authorList>
    </citation>
    <scope>NUCLEOTIDE SEQUENCE</scope>
    <source>
        <strain evidence="2">CBS 578.67</strain>
    </source>
</reference>
<dbReference type="OrthoDB" id="59299at2759"/>
<dbReference type="InterPro" id="IPR056866">
    <property type="entry name" value="Znf_WRKY19"/>
</dbReference>
<gene>
    <name evidence="3" type="primary">Aste57867_23793</name>
    <name evidence="2" type="ORF">As57867_023720</name>
    <name evidence="3" type="ORF">ASTE57867_23793</name>
</gene>
<dbReference type="PANTHER" id="PTHR31827:SF1">
    <property type="entry name" value="EMB|CAB89363.1"/>
    <property type="match status" value="1"/>
</dbReference>